<gene>
    <name evidence="2" type="ORF">AJ80_03302</name>
</gene>
<dbReference type="OrthoDB" id="2245989at2759"/>
<dbReference type="Proteomes" id="UP000224634">
    <property type="component" value="Unassembled WGS sequence"/>
</dbReference>
<keyword evidence="3" id="KW-1185">Reference proteome</keyword>
<evidence type="ECO:0000313" key="3">
    <source>
        <dbReference type="Proteomes" id="UP000224634"/>
    </source>
</evidence>
<dbReference type="PANTHER" id="PTHR38116">
    <property type="entry name" value="CHROMOSOME 7, WHOLE GENOME SHOTGUN SEQUENCE"/>
    <property type="match status" value="1"/>
</dbReference>
<comment type="caution">
    <text evidence="2">The sequence shown here is derived from an EMBL/GenBank/DDBJ whole genome shotgun (WGS) entry which is preliminary data.</text>
</comment>
<reference evidence="2 3" key="1">
    <citation type="submission" date="2017-10" db="EMBL/GenBank/DDBJ databases">
        <title>Comparative genomics in systemic dimorphic fungi from Ajellomycetaceae.</title>
        <authorList>
            <person name="Munoz J.F."/>
            <person name="Mcewen J.G."/>
            <person name="Clay O.K."/>
            <person name="Cuomo C.A."/>
        </authorList>
    </citation>
    <scope>NUCLEOTIDE SEQUENCE [LARGE SCALE GENOMIC DNA]</scope>
    <source>
        <strain evidence="2 3">UAMH7299</strain>
    </source>
</reference>
<dbReference type="InterPro" id="IPR021833">
    <property type="entry name" value="DUF3425"/>
</dbReference>
<dbReference type="Pfam" id="PF11905">
    <property type="entry name" value="DUF3425"/>
    <property type="match status" value="1"/>
</dbReference>
<accession>A0A2B7YJB1</accession>
<dbReference type="PANTHER" id="PTHR38116:SF1">
    <property type="entry name" value="BZIP DOMAIN-CONTAINING PROTEIN"/>
    <property type="match status" value="1"/>
</dbReference>
<proteinExistence type="predicted"/>
<name>A0A2B7YJB1_POLH7</name>
<organism evidence="2 3">
    <name type="scientific">Polytolypa hystricis (strain UAMH7299)</name>
    <dbReference type="NCBI Taxonomy" id="1447883"/>
    <lineage>
        <taxon>Eukaryota</taxon>
        <taxon>Fungi</taxon>
        <taxon>Dikarya</taxon>
        <taxon>Ascomycota</taxon>
        <taxon>Pezizomycotina</taxon>
        <taxon>Eurotiomycetes</taxon>
        <taxon>Eurotiomycetidae</taxon>
        <taxon>Onygenales</taxon>
        <taxon>Onygenales incertae sedis</taxon>
        <taxon>Polytolypa</taxon>
    </lineage>
</organism>
<sequence>MSISQIQLTKMPQLAEAVRMEDVWTGITDVVARKKWQNRLNVRAHREYHLPYGAPLFGSNSITGRRKRAAKSQPQPSCISSPGEDGSKDQQLISLLPASVARRPNGPETSLISNKSPPDLSTVRDRLALRDRIIFPLCPDQLITLVQFNALRGCLVDYHLLSRLKPIMNDECVSAALQVLPSPSIPRSVPSSLQPTLLQRTVPYRDWIDMVPHPVWRDNLILASRTFDEDELWMDTLWGLFEGFPALEVE</sequence>
<evidence type="ECO:0000313" key="2">
    <source>
        <dbReference type="EMBL" id="PGH21385.1"/>
    </source>
</evidence>
<dbReference type="AlphaFoldDB" id="A0A2B7YJB1"/>
<feature type="region of interest" description="Disordered" evidence="1">
    <location>
        <begin position="63"/>
        <end position="89"/>
    </location>
</feature>
<dbReference type="STRING" id="1447883.A0A2B7YJB1"/>
<evidence type="ECO:0000256" key="1">
    <source>
        <dbReference type="SAM" id="MobiDB-lite"/>
    </source>
</evidence>
<protein>
    <submittedName>
        <fullName evidence="2">Uncharacterized protein</fullName>
    </submittedName>
</protein>
<dbReference type="EMBL" id="PDNA01000036">
    <property type="protein sequence ID" value="PGH21385.1"/>
    <property type="molecule type" value="Genomic_DNA"/>
</dbReference>